<keyword evidence="2" id="KW-0863">Zinc-finger</keyword>
<dbReference type="GO" id="GO:0003723">
    <property type="term" value="F:RNA binding"/>
    <property type="evidence" value="ECO:0007669"/>
    <property type="project" value="UniProtKB-UniRule"/>
</dbReference>
<keyword evidence="2" id="KW-0479">Metal-binding</keyword>
<evidence type="ECO:0000259" key="6">
    <source>
        <dbReference type="PROSITE" id="PS50158"/>
    </source>
</evidence>
<dbReference type="PANTHER" id="PTHR15481">
    <property type="entry name" value="RIBONUCLEIC ACID BINDING PROTEIN S1"/>
    <property type="match status" value="1"/>
</dbReference>
<dbReference type="GO" id="GO:0005654">
    <property type="term" value="C:nucleoplasm"/>
    <property type="evidence" value="ECO:0007669"/>
    <property type="project" value="TreeGrafter"/>
</dbReference>
<dbReference type="Proteomes" id="UP000054454">
    <property type="component" value="Unassembled WGS sequence"/>
</dbReference>
<dbReference type="GO" id="GO:0005737">
    <property type="term" value="C:cytoplasm"/>
    <property type="evidence" value="ECO:0007669"/>
    <property type="project" value="TreeGrafter"/>
</dbReference>
<protein>
    <recommendedName>
        <fullName evidence="9">RRM domain-containing protein</fullName>
    </recommendedName>
</protein>
<dbReference type="Gene3D" id="4.10.60.10">
    <property type="entry name" value="Zinc finger, CCHC-type"/>
    <property type="match status" value="1"/>
</dbReference>
<evidence type="ECO:0000256" key="4">
    <source>
        <dbReference type="SAM" id="MobiDB-lite"/>
    </source>
</evidence>
<comment type="caution">
    <text evidence="7">The sequence shown here is derived from an EMBL/GenBank/DDBJ whole genome shotgun (WGS) entry which is preliminary data.</text>
</comment>
<dbReference type="GeneID" id="28935376"/>
<feature type="compositionally biased region" description="Polar residues" evidence="4">
    <location>
        <begin position="313"/>
        <end position="322"/>
    </location>
</feature>
<evidence type="ECO:0000256" key="2">
    <source>
        <dbReference type="PROSITE-ProRule" id="PRU00047"/>
    </source>
</evidence>
<dbReference type="GO" id="GO:0061574">
    <property type="term" value="C:ASAP complex"/>
    <property type="evidence" value="ECO:0007669"/>
    <property type="project" value="TreeGrafter"/>
</dbReference>
<feature type="domain" description="CCHC-type" evidence="6">
    <location>
        <begin position="121"/>
        <end position="136"/>
    </location>
</feature>
<evidence type="ECO:0008006" key="9">
    <source>
        <dbReference type="Google" id="ProtNLM"/>
    </source>
</evidence>
<feature type="compositionally biased region" description="Polar residues" evidence="4">
    <location>
        <begin position="255"/>
        <end position="265"/>
    </location>
</feature>
<dbReference type="InterPro" id="IPR035979">
    <property type="entry name" value="RBD_domain_sf"/>
</dbReference>
<feature type="region of interest" description="Disordered" evidence="4">
    <location>
        <begin position="220"/>
        <end position="357"/>
    </location>
</feature>
<dbReference type="VEuPathDB" id="FungiDB:T552_00561"/>
<organism evidence="7 8">
    <name type="scientific">Pneumocystis carinii (strain B80)</name>
    <name type="common">Rat pneumocystis pneumonia agent</name>
    <name type="synonym">Pneumocystis carinii f. sp. carinii</name>
    <dbReference type="NCBI Taxonomy" id="1408658"/>
    <lineage>
        <taxon>Eukaryota</taxon>
        <taxon>Fungi</taxon>
        <taxon>Dikarya</taxon>
        <taxon>Ascomycota</taxon>
        <taxon>Taphrinomycotina</taxon>
        <taxon>Pneumocystomycetes</taxon>
        <taxon>Pneumocystaceae</taxon>
        <taxon>Pneumocystis</taxon>
    </lineage>
</organism>
<dbReference type="PROSITE" id="PS50102">
    <property type="entry name" value="RRM"/>
    <property type="match status" value="1"/>
</dbReference>
<dbReference type="InterPro" id="IPR012677">
    <property type="entry name" value="Nucleotide-bd_a/b_plait_sf"/>
</dbReference>
<dbReference type="SUPFAM" id="SSF57756">
    <property type="entry name" value="Retrovirus zinc finger-like domains"/>
    <property type="match status" value="1"/>
</dbReference>
<feature type="compositionally biased region" description="Basic and acidic residues" evidence="4">
    <location>
        <begin position="301"/>
        <end position="312"/>
    </location>
</feature>
<name>A0A0W4ZR89_PNEC8</name>
<sequence>MASTTSETRRTVPNNNQNLPGVVSRPLTEDGRPLKCYIGNLSNQCRMYHLREKFSPFGTIINVELKPNIGCGFVEFVDPESCIKACDMLDGTEFFGQTLRVETQKQVYGIRKIVTEKLEGCFNCGAKNHWAKHCPRMPPPGTPQNVSPPRSSMLYSENYGYLKPYGHNVDNYDYPRYYCENMSHCRQPCLNGYRDPYYYTPRDSVYRDRDGRDLRNYQKYRNRCQWNPPSSEKIPENAPVGHKRYANSEPWPNEPHQQTTLPRTSQMHDSKFKTEKSLDEDKDMKTQLKNSTQSETASKTPKKDFASEKKVSNDQNATSCDSPTVAKEAQINESSENKKAVPYRMERKERVSSSYSESRYNDCYNYQDYIHSESYDRPYLSSKYSNNVPHYDHHINHTSRHAPFRMRSKYPDGYRYCPYSEPYMPYAPYDSSYRSRKSLQHPDYSSNSRVDCAPLNYSQGYMRRCSPLPNLYSPNVYSPTYNYGYSEYR</sequence>
<proteinExistence type="predicted"/>
<feature type="compositionally biased region" description="Basic and acidic residues" evidence="4">
    <location>
        <begin position="266"/>
        <end position="286"/>
    </location>
</feature>
<dbReference type="AlphaFoldDB" id="A0A0W4ZR89"/>
<feature type="region of interest" description="Disordered" evidence="4">
    <location>
        <begin position="1"/>
        <end position="26"/>
    </location>
</feature>
<dbReference type="SMART" id="SM00360">
    <property type="entry name" value="RRM"/>
    <property type="match status" value="1"/>
</dbReference>
<keyword evidence="2" id="KW-0862">Zinc</keyword>
<feature type="domain" description="RRM" evidence="5">
    <location>
        <begin position="34"/>
        <end position="106"/>
    </location>
</feature>
<dbReference type="CDD" id="cd00590">
    <property type="entry name" value="RRM_SF"/>
    <property type="match status" value="1"/>
</dbReference>
<feature type="compositionally biased region" description="Polar residues" evidence="4">
    <location>
        <begin position="287"/>
        <end position="299"/>
    </location>
</feature>
<keyword evidence="8" id="KW-1185">Reference proteome</keyword>
<dbReference type="PANTHER" id="PTHR15481:SF0">
    <property type="entry name" value="LD23870P-RELATED"/>
    <property type="match status" value="1"/>
</dbReference>
<dbReference type="OrthoDB" id="407442at2759"/>
<reference evidence="8" key="1">
    <citation type="journal article" date="2016" name="Nat. Commun.">
        <title>Genome analysis of three Pneumocystis species reveals adaptation mechanisms to life exclusively in mammalian hosts.</title>
        <authorList>
            <person name="Ma L."/>
            <person name="Chen Z."/>
            <person name="Huang D.W."/>
            <person name="Kutty G."/>
            <person name="Ishihara M."/>
            <person name="Wang H."/>
            <person name="Abouelleil A."/>
            <person name="Bishop L."/>
            <person name="Davey E."/>
            <person name="Deng R."/>
            <person name="Deng X."/>
            <person name="Fan L."/>
            <person name="Fantoni G."/>
            <person name="Fitzgerald M."/>
            <person name="Gogineni E."/>
            <person name="Goldberg J.M."/>
            <person name="Handley G."/>
            <person name="Hu X."/>
            <person name="Huber C."/>
            <person name="Jiao X."/>
            <person name="Jones K."/>
            <person name="Levin J.Z."/>
            <person name="Liu Y."/>
            <person name="Macdonald P."/>
            <person name="Melnikov A."/>
            <person name="Raley C."/>
            <person name="Sassi M."/>
            <person name="Sherman B.T."/>
            <person name="Song X."/>
            <person name="Sykes S."/>
            <person name="Tran B."/>
            <person name="Walsh L."/>
            <person name="Xia Y."/>
            <person name="Yang J."/>
            <person name="Young S."/>
            <person name="Zeng Q."/>
            <person name="Zheng X."/>
            <person name="Stephens R."/>
            <person name="Nusbaum C."/>
            <person name="Birren B.W."/>
            <person name="Azadi P."/>
            <person name="Lempicki R.A."/>
            <person name="Cuomo C.A."/>
            <person name="Kovacs J.A."/>
        </authorList>
    </citation>
    <scope>NUCLEOTIDE SEQUENCE [LARGE SCALE GENOMIC DNA]</scope>
    <source>
        <strain evidence="8">B80</strain>
    </source>
</reference>
<keyword evidence="1 3" id="KW-0694">RNA-binding</keyword>
<feature type="compositionally biased region" description="Polar residues" evidence="4">
    <location>
        <begin position="1"/>
        <end position="19"/>
    </location>
</feature>
<dbReference type="Pfam" id="PF00076">
    <property type="entry name" value="RRM_1"/>
    <property type="match status" value="1"/>
</dbReference>
<dbReference type="EMBL" id="LFVZ01000002">
    <property type="protein sequence ID" value="KTW30850.1"/>
    <property type="molecule type" value="Genomic_DNA"/>
</dbReference>
<gene>
    <name evidence="7" type="ORF">T552_00561</name>
</gene>
<dbReference type="PROSITE" id="PS50158">
    <property type="entry name" value="ZF_CCHC"/>
    <property type="match status" value="1"/>
</dbReference>
<dbReference type="GO" id="GO:0008270">
    <property type="term" value="F:zinc ion binding"/>
    <property type="evidence" value="ECO:0007669"/>
    <property type="project" value="UniProtKB-KW"/>
</dbReference>
<evidence type="ECO:0000256" key="3">
    <source>
        <dbReference type="PROSITE-ProRule" id="PRU00176"/>
    </source>
</evidence>
<dbReference type="SUPFAM" id="SSF54928">
    <property type="entry name" value="RNA-binding domain, RBD"/>
    <property type="match status" value="1"/>
</dbReference>
<evidence type="ECO:0000256" key="1">
    <source>
        <dbReference type="ARBA" id="ARBA00022884"/>
    </source>
</evidence>
<dbReference type="RefSeq" id="XP_018227446.1">
    <property type="nucleotide sequence ID" value="XM_018369174.1"/>
</dbReference>
<feature type="compositionally biased region" description="Basic and acidic residues" evidence="4">
    <location>
        <begin position="335"/>
        <end position="351"/>
    </location>
</feature>
<dbReference type="InterPro" id="IPR000504">
    <property type="entry name" value="RRM_dom"/>
</dbReference>
<dbReference type="Gene3D" id="3.30.70.330">
    <property type="match status" value="1"/>
</dbReference>
<dbReference type="InterPro" id="IPR001878">
    <property type="entry name" value="Znf_CCHC"/>
</dbReference>
<accession>A0A0W4ZR89</accession>
<evidence type="ECO:0000313" key="8">
    <source>
        <dbReference type="Proteomes" id="UP000054454"/>
    </source>
</evidence>
<dbReference type="InterPro" id="IPR036875">
    <property type="entry name" value="Znf_CCHC_sf"/>
</dbReference>
<evidence type="ECO:0000259" key="5">
    <source>
        <dbReference type="PROSITE" id="PS50102"/>
    </source>
</evidence>
<dbReference type="GO" id="GO:0000398">
    <property type="term" value="P:mRNA splicing, via spliceosome"/>
    <property type="evidence" value="ECO:0007669"/>
    <property type="project" value="TreeGrafter"/>
</dbReference>
<evidence type="ECO:0000313" key="7">
    <source>
        <dbReference type="EMBL" id="KTW30850.1"/>
    </source>
</evidence>